<feature type="non-terminal residue" evidence="7">
    <location>
        <position position="67"/>
    </location>
</feature>
<evidence type="ECO:0000313" key="8">
    <source>
        <dbReference type="Proteomes" id="UP001305647"/>
    </source>
</evidence>
<evidence type="ECO:0000256" key="6">
    <source>
        <dbReference type="RuleBase" id="RU367155"/>
    </source>
</evidence>
<dbReference type="Proteomes" id="UP001305647">
    <property type="component" value="Unassembled WGS sequence"/>
</dbReference>
<protein>
    <recommendedName>
        <fullName evidence="6">Transcriptional activator HAP2</fullName>
    </recommendedName>
</protein>
<dbReference type="Gene3D" id="6.10.250.2430">
    <property type="match status" value="1"/>
</dbReference>
<keyword evidence="8" id="KW-1185">Reference proteome</keyword>
<dbReference type="PROSITE" id="PS51152">
    <property type="entry name" value="NFYA_HAP2_2"/>
    <property type="match status" value="1"/>
</dbReference>
<dbReference type="AlphaFoldDB" id="A0AAN6PS13"/>
<evidence type="ECO:0000313" key="7">
    <source>
        <dbReference type="EMBL" id="KAK4096900.1"/>
    </source>
</evidence>
<dbReference type="EMBL" id="MU863692">
    <property type="protein sequence ID" value="KAK4096900.1"/>
    <property type="molecule type" value="Genomic_DNA"/>
</dbReference>
<evidence type="ECO:0000256" key="3">
    <source>
        <dbReference type="ARBA" id="ARBA00023125"/>
    </source>
</evidence>
<reference evidence="7" key="1">
    <citation type="journal article" date="2023" name="Mol. Phylogenet. Evol.">
        <title>Genome-scale phylogeny and comparative genomics of the fungal order Sordariales.</title>
        <authorList>
            <person name="Hensen N."/>
            <person name="Bonometti L."/>
            <person name="Westerberg I."/>
            <person name="Brannstrom I.O."/>
            <person name="Guillou S."/>
            <person name="Cros-Aarteil S."/>
            <person name="Calhoun S."/>
            <person name="Haridas S."/>
            <person name="Kuo A."/>
            <person name="Mondo S."/>
            <person name="Pangilinan J."/>
            <person name="Riley R."/>
            <person name="LaButti K."/>
            <person name="Andreopoulos B."/>
            <person name="Lipzen A."/>
            <person name="Chen C."/>
            <person name="Yan M."/>
            <person name="Daum C."/>
            <person name="Ng V."/>
            <person name="Clum A."/>
            <person name="Steindorff A."/>
            <person name="Ohm R.A."/>
            <person name="Martin F."/>
            <person name="Silar P."/>
            <person name="Natvig D.O."/>
            <person name="Lalanne C."/>
            <person name="Gautier V."/>
            <person name="Ament-Velasquez S.L."/>
            <person name="Kruys A."/>
            <person name="Hutchinson M.I."/>
            <person name="Powell A.J."/>
            <person name="Barry K."/>
            <person name="Miller A.N."/>
            <person name="Grigoriev I.V."/>
            <person name="Debuchy R."/>
            <person name="Gladieux P."/>
            <person name="Hiltunen Thoren M."/>
            <person name="Johannesson H."/>
        </authorList>
    </citation>
    <scope>NUCLEOTIDE SEQUENCE</scope>
    <source>
        <strain evidence="7">CBS 757.83</strain>
    </source>
</reference>
<organism evidence="7 8">
    <name type="scientific">Parathielavia hyrcaniae</name>
    <dbReference type="NCBI Taxonomy" id="113614"/>
    <lineage>
        <taxon>Eukaryota</taxon>
        <taxon>Fungi</taxon>
        <taxon>Dikarya</taxon>
        <taxon>Ascomycota</taxon>
        <taxon>Pezizomycotina</taxon>
        <taxon>Sordariomycetes</taxon>
        <taxon>Sordariomycetidae</taxon>
        <taxon>Sordariales</taxon>
        <taxon>Chaetomiaceae</taxon>
        <taxon>Parathielavia</taxon>
    </lineage>
</organism>
<dbReference type="GO" id="GO:0003700">
    <property type="term" value="F:DNA-binding transcription factor activity"/>
    <property type="evidence" value="ECO:0007669"/>
    <property type="project" value="UniProtKB-UniRule"/>
</dbReference>
<accession>A0AAN6PS13</accession>
<keyword evidence="3 6" id="KW-0238">DNA-binding</keyword>
<evidence type="ECO:0000256" key="5">
    <source>
        <dbReference type="ARBA" id="ARBA00023242"/>
    </source>
</evidence>
<dbReference type="GO" id="GO:0003677">
    <property type="term" value="F:DNA binding"/>
    <property type="evidence" value="ECO:0007669"/>
    <property type="project" value="UniProtKB-KW"/>
</dbReference>
<sequence length="67" mass="8191">MEEETVYINPKQFDRILKRRTTRDKLGWEARRVRKAYDHESRHNHAMRRPRGPRGRFLTAEELATQK</sequence>
<gene>
    <name evidence="7" type="ORF">N658DRAFT_392003</name>
</gene>
<dbReference type="SMART" id="SM00521">
    <property type="entry name" value="CBF"/>
    <property type="match status" value="1"/>
</dbReference>
<comment type="subunit">
    <text evidence="6">Heterotrimer.</text>
</comment>
<keyword evidence="2 6" id="KW-0805">Transcription regulation</keyword>
<dbReference type="InterPro" id="IPR001289">
    <property type="entry name" value="NFYA"/>
</dbReference>
<reference evidence="7" key="2">
    <citation type="submission" date="2023-05" db="EMBL/GenBank/DDBJ databases">
        <authorList>
            <consortium name="Lawrence Berkeley National Laboratory"/>
            <person name="Steindorff A."/>
            <person name="Hensen N."/>
            <person name="Bonometti L."/>
            <person name="Westerberg I."/>
            <person name="Brannstrom I.O."/>
            <person name="Guillou S."/>
            <person name="Cros-Aarteil S."/>
            <person name="Calhoun S."/>
            <person name="Haridas S."/>
            <person name="Kuo A."/>
            <person name="Mondo S."/>
            <person name="Pangilinan J."/>
            <person name="Riley R."/>
            <person name="Labutti K."/>
            <person name="Andreopoulos B."/>
            <person name="Lipzen A."/>
            <person name="Chen C."/>
            <person name="Yanf M."/>
            <person name="Daum C."/>
            <person name="Ng V."/>
            <person name="Clum A."/>
            <person name="Ohm R."/>
            <person name="Martin F."/>
            <person name="Silar P."/>
            <person name="Natvig D."/>
            <person name="Lalanne C."/>
            <person name="Gautier V."/>
            <person name="Ament-Velasquez S.L."/>
            <person name="Kruys A."/>
            <person name="Hutchinson M.I."/>
            <person name="Powell A.J."/>
            <person name="Barry K."/>
            <person name="Miller A.N."/>
            <person name="Grigoriev I.V."/>
            <person name="Debuchy R."/>
            <person name="Gladieux P."/>
            <person name="Thoren M.H."/>
            <person name="Johannesson H."/>
        </authorList>
    </citation>
    <scope>NUCLEOTIDE SEQUENCE</scope>
    <source>
        <strain evidence="7">CBS 757.83</strain>
    </source>
</reference>
<comment type="caution">
    <text evidence="7">The sequence shown here is derived from an EMBL/GenBank/DDBJ whole genome shotgun (WGS) entry which is preliminary data.</text>
</comment>
<evidence type="ECO:0000256" key="1">
    <source>
        <dbReference type="ARBA" id="ARBA00004123"/>
    </source>
</evidence>
<dbReference type="GO" id="GO:0005634">
    <property type="term" value="C:nucleus"/>
    <property type="evidence" value="ECO:0007669"/>
    <property type="project" value="UniProtKB-SubCell"/>
</dbReference>
<comment type="function">
    <text evidence="6">Component of the sequence-specific heterotrimeric transcription factor (NF-Y) which specifically recognizes a 5'-CCAAT-3' box motif found in the promoters of its target genes.</text>
</comment>
<name>A0AAN6PS13_9PEZI</name>
<proteinExistence type="inferred from homology"/>
<dbReference type="Pfam" id="PF02045">
    <property type="entry name" value="CBFB_NFYA"/>
    <property type="match status" value="1"/>
</dbReference>
<dbReference type="PANTHER" id="PTHR12632">
    <property type="entry name" value="TRANSCRIPTION FACTOR NF-Y ALPHA-RELATED"/>
    <property type="match status" value="1"/>
</dbReference>
<keyword evidence="5 6" id="KW-0539">Nucleus</keyword>
<evidence type="ECO:0000256" key="4">
    <source>
        <dbReference type="ARBA" id="ARBA00023163"/>
    </source>
</evidence>
<comment type="similarity">
    <text evidence="6">Belongs to the NFYA/HAP2 subunit family.</text>
</comment>
<evidence type="ECO:0000256" key="2">
    <source>
        <dbReference type="ARBA" id="ARBA00023015"/>
    </source>
</evidence>
<keyword evidence="4 6" id="KW-0804">Transcription</keyword>
<comment type="subcellular location">
    <subcellularLocation>
        <location evidence="1 6">Nucleus</location>
    </subcellularLocation>
</comment>